<dbReference type="InterPro" id="IPR007815">
    <property type="entry name" value="Emycin_Estase"/>
</dbReference>
<accession>A0A654M022</accession>
<protein>
    <submittedName>
        <fullName evidence="1">Erythromycin esterase</fullName>
    </submittedName>
</protein>
<name>A0A654M022_9ARCH</name>
<dbReference type="KEGG" id="taa:NMY3_02879"/>
<dbReference type="Gene3D" id="3.40.1660.10">
    <property type="entry name" value="EreA-like (biosynthetic domain)"/>
    <property type="match status" value="1"/>
</dbReference>
<reference evidence="2" key="1">
    <citation type="submission" date="2015-10" db="EMBL/GenBank/DDBJ databases">
        <title>Niche specialization of a soil ammonia-oxidizing archaeon, Candidatus Nitrosocosmicus oleophilus.</title>
        <authorList>
            <person name="Jung M.-Y."/>
            <person name="Rhee S.-K."/>
        </authorList>
    </citation>
    <scope>NUCLEOTIDE SEQUENCE [LARGE SCALE GENOMIC DNA]</scope>
    <source>
        <strain evidence="2">MY3</strain>
    </source>
</reference>
<organism evidence="1 2">
    <name type="scientific">Candidatus Nitrosocosmicus oleophilus</name>
    <dbReference type="NCBI Taxonomy" id="1353260"/>
    <lineage>
        <taxon>Archaea</taxon>
        <taxon>Nitrososphaerota</taxon>
        <taxon>Nitrososphaeria</taxon>
        <taxon>Nitrososphaerales</taxon>
        <taxon>Nitrososphaeraceae</taxon>
        <taxon>Candidatus Nitrosocosmicus</taxon>
    </lineage>
</organism>
<dbReference type="AlphaFoldDB" id="A0A654M022"/>
<dbReference type="GO" id="GO:0046677">
    <property type="term" value="P:response to antibiotic"/>
    <property type="evidence" value="ECO:0007669"/>
    <property type="project" value="InterPro"/>
</dbReference>
<dbReference type="Pfam" id="PF05139">
    <property type="entry name" value="Erythro_esteras"/>
    <property type="match status" value="1"/>
</dbReference>
<dbReference type="EMBL" id="CP012850">
    <property type="protein sequence ID" value="ALI37068.1"/>
    <property type="molecule type" value="Genomic_DNA"/>
</dbReference>
<evidence type="ECO:0000313" key="1">
    <source>
        <dbReference type="EMBL" id="ALI37068.1"/>
    </source>
</evidence>
<evidence type="ECO:0000313" key="2">
    <source>
        <dbReference type="Proteomes" id="UP000058925"/>
    </source>
</evidence>
<keyword evidence="2" id="KW-1185">Reference proteome</keyword>
<dbReference type="Proteomes" id="UP000058925">
    <property type="component" value="Chromosome"/>
</dbReference>
<sequence>MSIKKRDRTIVFDRNSYINGLLKKTNDNPIYDEKYENRGQRAIGVVYNPQYERYGNYVPTILSLRYDALLFIDNTNALYPLHIKQVEDKDLPDTFPRGE</sequence>
<dbReference type="SUPFAM" id="SSF159501">
    <property type="entry name" value="EreA/ChaN-like"/>
    <property type="match status" value="1"/>
</dbReference>
<gene>
    <name evidence="1" type="ORF">NMY3_02879</name>
</gene>
<proteinExistence type="predicted"/>